<evidence type="ECO:0008006" key="4">
    <source>
        <dbReference type="Google" id="ProtNLM"/>
    </source>
</evidence>
<evidence type="ECO:0000313" key="3">
    <source>
        <dbReference type="Proteomes" id="UP000027222"/>
    </source>
</evidence>
<name>A0A067TUW2_GALM3</name>
<feature type="compositionally biased region" description="Polar residues" evidence="1">
    <location>
        <begin position="1"/>
        <end position="15"/>
    </location>
</feature>
<sequence length="217" mass="23721">MIALSTSMQGISTINRPVRPRTRTRTSSLLSISSAASLGSIFEISKANSTSGVSQRPETHEAYGSFIPLRSAKSTLKDVASLYPSFTTVRPKRRRRVTFAFDNAQASPFSYENDSHKPPSPEIPYIIRSSLDSSYPPSPTSSSSSIHTTHHIPSDLHPILASLERNSRLCTQVIECSTCGKTGSDFPRCAKCGVMWCSRPCRLVGGKRHVCSTTKVQ</sequence>
<organism evidence="2 3">
    <name type="scientific">Galerina marginata (strain CBS 339.88)</name>
    <dbReference type="NCBI Taxonomy" id="685588"/>
    <lineage>
        <taxon>Eukaryota</taxon>
        <taxon>Fungi</taxon>
        <taxon>Dikarya</taxon>
        <taxon>Basidiomycota</taxon>
        <taxon>Agaricomycotina</taxon>
        <taxon>Agaricomycetes</taxon>
        <taxon>Agaricomycetidae</taxon>
        <taxon>Agaricales</taxon>
        <taxon>Agaricineae</taxon>
        <taxon>Strophariaceae</taxon>
        <taxon>Galerina</taxon>
    </lineage>
</organism>
<evidence type="ECO:0000313" key="2">
    <source>
        <dbReference type="EMBL" id="KDR82783.1"/>
    </source>
</evidence>
<feature type="region of interest" description="Disordered" evidence="1">
    <location>
        <begin position="1"/>
        <end position="26"/>
    </location>
</feature>
<accession>A0A067TUW2</accession>
<keyword evidence="3" id="KW-1185">Reference proteome</keyword>
<proteinExistence type="predicted"/>
<gene>
    <name evidence="2" type="ORF">GALMADRAFT_238308</name>
</gene>
<dbReference type="OrthoDB" id="2526979at2759"/>
<protein>
    <recommendedName>
        <fullName evidence="4">HIT-type domain-containing protein</fullName>
    </recommendedName>
</protein>
<dbReference type="Proteomes" id="UP000027222">
    <property type="component" value="Unassembled WGS sequence"/>
</dbReference>
<dbReference type="EMBL" id="KL142369">
    <property type="protein sequence ID" value="KDR82783.1"/>
    <property type="molecule type" value="Genomic_DNA"/>
</dbReference>
<dbReference type="AlphaFoldDB" id="A0A067TUW2"/>
<evidence type="ECO:0000256" key="1">
    <source>
        <dbReference type="SAM" id="MobiDB-lite"/>
    </source>
</evidence>
<dbReference type="HOGENOM" id="CLU_078306_0_0_1"/>
<reference evidence="3" key="1">
    <citation type="journal article" date="2014" name="Proc. Natl. Acad. Sci. U.S.A.">
        <title>Extensive sampling of basidiomycete genomes demonstrates inadequacy of the white-rot/brown-rot paradigm for wood decay fungi.</title>
        <authorList>
            <person name="Riley R."/>
            <person name="Salamov A.A."/>
            <person name="Brown D.W."/>
            <person name="Nagy L.G."/>
            <person name="Floudas D."/>
            <person name="Held B.W."/>
            <person name="Levasseur A."/>
            <person name="Lombard V."/>
            <person name="Morin E."/>
            <person name="Otillar R."/>
            <person name="Lindquist E.A."/>
            <person name="Sun H."/>
            <person name="LaButti K.M."/>
            <person name="Schmutz J."/>
            <person name="Jabbour D."/>
            <person name="Luo H."/>
            <person name="Baker S.E."/>
            <person name="Pisabarro A.G."/>
            <person name="Walton J.D."/>
            <person name="Blanchette R.A."/>
            <person name="Henrissat B."/>
            <person name="Martin F."/>
            <person name="Cullen D."/>
            <person name="Hibbett D.S."/>
            <person name="Grigoriev I.V."/>
        </authorList>
    </citation>
    <scope>NUCLEOTIDE SEQUENCE [LARGE SCALE GENOMIC DNA]</scope>
    <source>
        <strain evidence="3">CBS 339.88</strain>
    </source>
</reference>